<evidence type="ECO:0000256" key="2">
    <source>
        <dbReference type="ARBA" id="ARBA00022692"/>
    </source>
</evidence>
<comment type="caution">
    <text evidence="9">The sequence shown here is derived from an EMBL/GenBank/DDBJ whole genome shotgun (WGS) entry which is preliminary data.</text>
</comment>
<keyword evidence="3" id="KW-0256">Endoplasmic reticulum</keyword>
<dbReference type="GO" id="GO:0140042">
    <property type="term" value="P:lipid droplet formation"/>
    <property type="evidence" value="ECO:0007669"/>
    <property type="project" value="UniProtKB-ARBA"/>
</dbReference>
<dbReference type="GO" id="GO:0006629">
    <property type="term" value="P:lipid metabolic process"/>
    <property type="evidence" value="ECO:0007669"/>
    <property type="project" value="UniProtKB-KW"/>
</dbReference>
<accession>A0A443P6V5</accession>
<evidence type="ECO:0000256" key="1">
    <source>
        <dbReference type="ARBA" id="ARBA00004477"/>
    </source>
</evidence>
<comment type="subcellular location">
    <subcellularLocation>
        <location evidence="1">Endoplasmic reticulum membrane</location>
        <topology evidence="1">Multi-pass membrane protein</topology>
    </subcellularLocation>
</comment>
<dbReference type="GO" id="GO:0005789">
    <property type="term" value="C:endoplasmic reticulum membrane"/>
    <property type="evidence" value="ECO:0007669"/>
    <property type="project" value="UniProtKB-SubCell"/>
</dbReference>
<proteinExistence type="predicted"/>
<dbReference type="AlphaFoldDB" id="A0A443P6V5"/>
<dbReference type="EMBL" id="QPKB01000006">
    <property type="protein sequence ID" value="RWR86456.1"/>
    <property type="molecule type" value="Genomic_DNA"/>
</dbReference>
<keyword evidence="4 8" id="KW-1133">Transmembrane helix</keyword>
<name>A0A443P6V5_9MAGN</name>
<dbReference type="OrthoDB" id="3990054at2759"/>
<dbReference type="Pfam" id="PF06775">
    <property type="entry name" value="Seipin"/>
    <property type="match status" value="1"/>
</dbReference>
<evidence type="ECO:0000256" key="8">
    <source>
        <dbReference type="SAM" id="Phobius"/>
    </source>
</evidence>
<organism evidence="9 10">
    <name type="scientific">Cinnamomum micranthum f. kanehirae</name>
    <dbReference type="NCBI Taxonomy" id="337451"/>
    <lineage>
        <taxon>Eukaryota</taxon>
        <taxon>Viridiplantae</taxon>
        <taxon>Streptophyta</taxon>
        <taxon>Embryophyta</taxon>
        <taxon>Tracheophyta</taxon>
        <taxon>Spermatophyta</taxon>
        <taxon>Magnoliopsida</taxon>
        <taxon>Magnoliidae</taxon>
        <taxon>Laurales</taxon>
        <taxon>Lauraceae</taxon>
        <taxon>Cinnamomum</taxon>
    </lineage>
</organism>
<keyword evidence="6 8" id="KW-0472">Membrane</keyword>
<evidence type="ECO:0000256" key="6">
    <source>
        <dbReference type="ARBA" id="ARBA00023136"/>
    </source>
</evidence>
<dbReference type="Proteomes" id="UP000283530">
    <property type="component" value="Unassembled WGS sequence"/>
</dbReference>
<feature type="compositionally biased region" description="Basic and acidic residues" evidence="7">
    <location>
        <begin position="110"/>
        <end position="119"/>
    </location>
</feature>
<dbReference type="PANTHER" id="PTHR21212">
    <property type="entry name" value="BERNARDINELLI-SEIP CONGENITAL LIPODYSTROPHY 2 HOMOLOG BSCL2 PROTEIN"/>
    <property type="match status" value="1"/>
</dbReference>
<feature type="transmembrane region" description="Helical" evidence="8">
    <location>
        <begin position="241"/>
        <end position="268"/>
    </location>
</feature>
<keyword evidence="2 8" id="KW-0812">Transmembrane</keyword>
<evidence type="ECO:0000256" key="3">
    <source>
        <dbReference type="ARBA" id="ARBA00022824"/>
    </source>
</evidence>
<reference evidence="9 10" key="1">
    <citation type="journal article" date="2019" name="Nat. Plants">
        <title>Stout camphor tree genome fills gaps in understanding of flowering plant genome evolution.</title>
        <authorList>
            <person name="Chaw S.M."/>
            <person name="Liu Y.C."/>
            <person name="Wu Y.W."/>
            <person name="Wang H.Y."/>
            <person name="Lin C.I."/>
            <person name="Wu C.S."/>
            <person name="Ke H.M."/>
            <person name="Chang L.Y."/>
            <person name="Hsu C.Y."/>
            <person name="Yang H.T."/>
            <person name="Sudianto E."/>
            <person name="Hsu M.H."/>
            <person name="Wu K.P."/>
            <person name="Wang L.N."/>
            <person name="Leebens-Mack J.H."/>
            <person name="Tsai I.J."/>
        </authorList>
    </citation>
    <scope>NUCLEOTIDE SEQUENCE [LARGE SCALE GENOMIC DNA]</scope>
    <source>
        <strain evidence="10">cv. Chaw 1501</strain>
        <tissue evidence="9">Young leaves</tissue>
    </source>
</reference>
<dbReference type="PANTHER" id="PTHR21212:SF0">
    <property type="entry name" value="SEIPIN"/>
    <property type="match status" value="1"/>
</dbReference>
<evidence type="ECO:0000256" key="7">
    <source>
        <dbReference type="SAM" id="MobiDB-lite"/>
    </source>
</evidence>
<evidence type="ECO:0000313" key="9">
    <source>
        <dbReference type="EMBL" id="RWR86456.1"/>
    </source>
</evidence>
<feature type="region of interest" description="Disordered" evidence="7">
    <location>
        <begin position="108"/>
        <end position="131"/>
    </location>
</feature>
<keyword evidence="10" id="KW-1185">Reference proteome</keyword>
<gene>
    <name evidence="9" type="ORF">CKAN_01535400</name>
</gene>
<protein>
    <submittedName>
        <fullName evidence="9">Adipose-regulatory protein</fullName>
    </submittedName>
</protein>
<feature type="transmembrane region" description="Helical" evidence="8">
    <location>
        <begin position="163"/>
        <end position="183"/>
    </location>
</feature>
<dbReference type="CDD" id="cd23995">
    <property type="entry name" value="Seipin_BSCL2_like"/>
    <property type="match status" value="1"/>
</dbReference>
<dbReference type="STRING" id="337451.A0A443P6V5"/>
<keyword evidence="5" id="KW-0443">Lipid metabolism</keyword>
<evidence type="ECO:0000256" key="4">
    <source>
        <dbReference type="ARBA" id="ARBA00022989"/>
    </source>
</evidence>
<evidence type="ECO:0000256" key="5">
    <source>
        <dbReference type="ARBA" id="ARBA00023098"/>
    </source>
</evidence>
<sequence>MESPKFKPDSASDPFFDALHTFLPIDLPNPVPESEEFLLQSQISQLNSFQNRPDDETESTLHHRSSTRFIRRKITTHDSILDSSAVSDVSKVSNSVYPKERRIRISSSLKDQDKVRENSESPPCFRTNSDIIPPKKDRNCDRAEESIVADSHLGCLDGDSSNFLVWVAGLVIKAIGFQMGLFIRFITFPFWVMHCGYRVVTSPFQALKRARNRLYETLSQLLNGLHSIRKLMVMICWGCLWSMYVCCVLFSVFVSAFIAGWIAMSYFVEEPVRMKEVLNFDYTKVNPAAVVPIISYDGVSCGLGRCPEKIEIGKRVIPANHQLQVTVSLILPESEYNRKIGVFQVRVEFLSSDGKVSSASSQPCMLRFKSLPILFLETLLKSGPLLFGYSSESQILNLKMDGFREGTKPTACLRVILEQRAELKPGAGIPEIYSASLALESELPLFKRIISNWRKTIFIWTSMWFFIMELLFILVWQAWKLHWWNYFLIERKVYWHRLKIFSAQEIILVCKCTLAGVNL</sequence>
<feature type="transmembrane region" description="Helical" evidence="8">
    <location>
        <begin position="457"/>
        <end position="479"/>
    </location>
</feature>
<dbReference type="InterPro" id="IPR009617">
    <property type="entry name" value="Seipin"/>
</dbReference>
<evidence type="ECO:0000313" key="10">
    <source>
        <dbReference type="Proteomes" id="UP000283530"/>
    </source>
</evidence>